<dbReference type="PROSITE" id="PS50192">
    <property type="entry name" value="T_SNARE"/>
    <property type="match status" value="1"/>
</dbReference>
<dbReference type="SMART" id="SM00312">
    <property type="entry name" value="PX"/>
    <property type="match status" value="1"/>
</dbReference>
<dbReference type="Gene3D" id="3.30.1520.10">
    <property type="entry name" value="Phox-like domain"/>
    <property type="match status" value="1"/>
</dbReference>
<dbReference type="GO" id="GO:0035091">
    <property type="term" value="F:phosphatidylinositol binding"/>
    <property type="evidence" value="ECO:0007669"/>
    <property type="project" value="InterPro"/>
</dbReference>
<evidence type="ECO:0000259" key="5">
    <source>
        <dbReference type="PROSITE" id="PS50192"/>
    </source>
</evidence>
<evidence type="ECO:0000256" key="4">
    <source>
        <dbReference type="ARBA" id="ARBA00054927"/>
    </source>
</evidence>
<evidence type="ECO:0000256" key="2">
    <source>
        <dbReference type="ARBA" id="ARBA00022554"/>
    </source>
</evidence>
<dbReference type="SUPFAM" id="SSF58038">
    <property type="entry name" value="SNARE fusion complex"/>
    <property type="match status" value="1"/>
</dbReference>
<evidence type="ECO:0000259" key="6">
    <source>
        <dbReference type="PROSITE" id="PS50195"/>
    </source>
</evidence>
<gene>
    <name evidence="7" type="ORF">NEOLI_001632</name>
</gene>
<dbReference type="Gene3D" id="1.20.5.110">
    <property type="match status" value="1"/>
</dbReference>
<dbReference type="OrthoDB" id="428895at2759"/>
<dbReference type="GO" id="GO:0097576">
    <property type="term" value="P:vacuole fusion"/>
    <property type="evidence" value="ECO:0007669"/>
    <property type="project" value="UniProtKB-ARBA"/>
</dbReference>
<proteinExistence type="predicted"/>
<dbReference type="GO" id="GO:0000329">
    <property type="term" value="C:fungal-type vacuole membrane"/>
    <property type="evidence" value="ECO:0007669"/>
    <property type="project" value="UniProtKB-ARBA"/>
</dbReference>
<comment type="caution">
    <text evidence="7">The sequence shown here is derived from an EMBL/GenBank/DDBJ whole genome shotgun (WGS) entry which is preliminary data.</text>
</comment>
<reference evidence="7 8" key="1">
    <citation type="submission" date="2016-04" db="EMBL/GenBank/DDBJ databases">
        <title>Evolutionary innovation and constraint leading to complex multicellularity in the Ascomycota.</title>
        <authorList>
            <person name="Cisse O."/>
            <person name="Nguyen A."/>
            <person name="Hewitt D.A."/>
            <person name="Jedd G."/>
            <person name="Stajich J.E."/>
        </authorList>
    </citation>
    <scope>NUCLEOTIDE SEQUENCE [LARGE SCALE GENOMIC DNA]</scope>
    <source>
        <strain evidence="7 8">DAH-3</strain>
    </source>
</reference>
<dbReference type="GO" id="GO:0016192">
    <property type="term" value="P:vesicle-mediated transport"/>
    <property type="evidence" value="ECO:0007669"/>
    <property type="project" value="UniProtKB-ARBA"/>
</dbReference>
<keyword evidence="3" id="KW-0175">Coiled coil</keyword>
<organism evidence="7 8">
    <name type="scientific">Neolecta irregularis (strain DAH-3)</name>
    <dbReference type="NCBI Taxonomy" id="1198029"/>
    <lineage>
        <taxon>Eukaryota</taxon>
        <taxon>Fungi</taxon>
        <taxon>Dikarya</taxon>
        <taxon>Ascomycota</taxon>
        <taxon>Taphrinomycotina</taxon>
        <taxon>Neolectales</taxon>
        <taxon>Neolectaceae</taxon>
        <taxon>Neolecta</taxon>
    </lineage>
</organism>
<dbReference type="OMA" id="QASVRSW"/>
<evidence type="ECO:0000256" key="1">
    <source>
        <dbReference type="ARBA" id="ARBA00004116"/>
    </source>
</evidence>
<dbReference type="Proteomes" id="UP000186594">
    <property type="component" value="Unassembled WGS sequence"/>
</dbReference>
<evidence type="ECO:0000256" key="3">
    <source>
        <dbReference type="ARBA" id="ARBA00023054"/>
    </source>
</evidence>
<dbReference type="InterPro" id="IPR000727">
    <property type="entry name" value="T_SNARE_dom"/>
</dbReference>
<dbReference type="PROSITE" id="PS50195">
    <property type="entry name" value="PX"/>
    <property type="match status" value="1"/>
</dbReference>
<dbReference type="SMART" id="SM00397">
    <property type="entry name" value="t_SNARE"/>
    <property type="match status" value="1"/>
</dbReference>
<comment type="function">
    <text evidence="4">Essential for proper morphogenesis of the vacuole. May exist as structural reinforcement on the surface of the vacuolar membrane and be required for maintenance against rupture by osmotic pressure.</text>
</comment>
<comment type="subcellular location">
    <subcellularLocation>
        <location evidence="1">Vacuole</location>
    </subcellularLocation>
</comment>
<evidence type="ECO:0000313" key="7">
    <source>
        <dbReference type="EMBL" id="OLL23547.1"/>
    </source>
</evidence>
<dbReference type="InterPro" id="IPR001683">
    <property type="entry name" value="PX_dom"/>
</dbReference>
<dbReference type="GO" id="GO:0007034">
    <property type="term" value="P:vacuolar transport"/>
    <property type="evidence" value="ECO:0007669"/>
    <property type="project" value="UniProtKB-ARBA"/>
</dbReference>
<dbReference type="CDD" id="cd06897">
    <property type="entry name" value="PX_SNARE"/>
    <property type="match status" value="1"/>
</dbReference>
<dbReference type="Pfam" id="PF00787">
    <property type="entry name" value="PX"/>
    <property type="match status" value="1"/>
</dbReference>
<protein>
    <submittedName>
        <fullName evidence="7">Vacuolar morphogenesis protein 7</fullName>
    </submittedName>
</protein>
<dbReference type="CDD" id="cd15858">
    <property type="entry name" value="SNARE_VAM7"/>
    <property type="match status" value="1"/>
</dbReference>
<evidence type="ECO:0000313" key="8">
    <source>
        <dbReference type="Proteomes" id="UP000186594"/>
    </source>
</evidence>
<dbReference type="EMBL" id="LXFE01001507">
    <property type="protein sequence ID" value="OLL23547.1"/>
    <property type="molecule type" value="Genomic_DNA"/>
</dbReference>
<dbReference type="FunFam" id="1.20.5.110:FF:000058">
    <property type="entry name" value="VAM7p Vacuolar SNARE protein"/>
    <property type="match status" value="1"/>
</dbReference>
<dbReference type="AlphaFoldDB" id="A0A1U7LLM1"/>
<keyword evidence="2" id="KW-0926">Vacuole</keyword>
<dbReference type="SUPFAM" id="SSF64268">
    <property type="entry name" value="PX domain"/>
    <property type="match status" value="1"/>
</dbReference>
<accession>A0A1U7LLM1</accession>
<feature type="domain" description="PX" evidence="6">
    <location>
        <begin position="4"/>
        <end position="120"/>
    </location>
</feature>
<keyword evidence="8" id="KW-1185">Reference proteome</keyword>
<dbReference type="STRING" id="1198029.A0A1U7LLM1"/>
<name>A0A1U7LLM1_NEOID</name>
<feature type="domain" description="T-SNARE coiled-coil homology" evidence="5">
    <location>
        <begin position="271"/>
        <end position="333"/>
    </location>
</feature>
<dbReference type="InterPro" id="IPR036871">
    <property type="entry name" value="PX_dom_sf"/>
</dbReference>
<sequence length="338" mass="38023">MSASEDLQLSIPTTGTAGSPKSHVVYNIHIALPLRSYVLSKRYSEFADLHSSLLATTGVAPPAPLPPKHFIASTIQSSSLIEQRRVGLELYLLSIRDHEDNGWRSCPEWRQFLGLPVYKKPSGFINKGIGTPQEWNDVLRETKQLLQITRTHLIRRTEASSVSESHSESAGAKRALVSAGIKISNMASSLETMEVPEGEKRRRRDLVEVLKQERDGLEILSMNIKSQSPSLDRSPPHARNMKSPTRRVFGAIKETEKTRQLDNSGLLQLQTEIMSDQDSHLLEFERILARQKELGQAINQELSSQHQLLSETDTDLDRTQTRLKIATKHVERLKQGNN</sequence>